<accession>A0ABV6A872</accession>
<comment type="catalytic activity">
    <reaction evidence="1">
        <text>ATP + protein L-histidine = ADP + protein N-phospho-L-histidine.</text>
        <dbReference type="EC" id="2.7.13.3"/>
    </reaction>
</comment>
<feature type="transmembrane region" description="Helical" evidence="10">
    <location>
        <begin position="12"/>
        <end position="30"/>
    </location>
</feature>
<evidence type="ECO:0000256" key="9">
    <source>
        <dbReference type="SAM" id="Coils"/>
    </source>
</evidence>
<dbReference type="InterPro" id="IPR036890">
    <property type="entry name" value="HATPase_C_sf"/>
</dbReference>
<dbReference type="Proteomes" id="UP001589693">
    <property type="component" value="Unassembled WGS sequence"/>
</dbReference>
<dbReference type="RefSeq" id="WP_377860120.1">
    <property type="nucleotide sequence ID" value="NZ_JBHLZU010000027.1"/>
</dbReference>
<reference evidence="13 14" key="1">
    <citation type="submission" date="2024-09" db="EMBL/GenBank/DDBJ databases">
        <authorList>
            <person name="Sun Q."/>
            <person name="Mori K."/>
        </authorList>
    </citation>
    <scope>NUCLEOTIDE SEQUENCE [LARGE SCALE GENOMIC DNA]</scope>
    <source>
        <strain evidence="13 14">TBRC 7907</strain>
    </source>
</reference>
<feature type="transmembrane region" description="Helical" evidence="10">
    <location>
        <begin position="135"/>
        <end position="154"/>
    </location>
</feature>
<feature type="transmembrane region" description="Helical" evidence="10">
    <location>
        <begin position="105"/>
        <end position="123"/>
    </location>
</feature>
<feature type="domain" description="Histidine kinase/HSP90-like ATPase" evidence="11">
    <location>
        <begin position="303"/>
        <end position="389"/>
    </location>
</feature>
<sequence>MRQRLALGPGALVRMVPIWLAAAYLVPGLLVPREWWESNEQWYWALIFMSAALALYKGPLDLHVVLIQSILMITVDQEGAIASEVTQVAMLINLFHLASGPRGRLAVGTAAVTVATTLNLIDVPWDSPSQDSPSALPLVTVAACIVAAPVLLGLHQQALRDAARQAEERVSESERRHELEKREATANERAAISRELHDLVAHHVASIVLRVGAARHVAGETDPRIRAVLDDVHSTAAAALEDLRRLVGVLRDGERTPIEPLTDPAGLTESLNELVRRTRRAGPTVTAELGPGLSTLDSVRRLAVLRLVQEALTNALKHAGPDTAVTVRVRLTAKDAVEVEVADNGGPGGVRVPGGHGITGMRERVELLGGSLLVGPEPEGGWRVFAVLPGNEERG</sequence>
<evidence type="ECO:0000256" key="5">
    <source>
        <dbReference type="ARBA" id="ARBA00022741"/>
    </source>
</evidence>
<dbReference type="GO" id="GO:0016301">
    <property type="term" value="F:kinase activity"/>
    <property type="evidence" value="ECO:0007669"/>
    <property type="project" value="UniProtKB-KW"/>
</dbReference>
<dbReference type="CDD" id="cd16917">
    <property type="entry name" value="HATPase_UhpB-NarQ-NarX-like"/>
    <property type="match status" value="1"/>
</dbReference>
<evidence type="ECO:0000256" key="1">
    <source>
        <dbReference type="ARBA" id="ARBA00000085"/>
    </source>
</evidence>
<feature type="domain" description="Signal transduction histidine kinase subgroup 3 dimerisation and phosphoacceptor" evidence="12">
    <location>
        <begin position="188"/>
        <end position="253"/>
    </location>
</feature>
<gene>
    <name evidence="13" type="ORF">ACFFQA_31165</name>
</gene>
<dbReference type="InterPro" id="IPR011712">
    <property type="entry name" value="Sig_transdc_His_kin_sub3_dim/P"/>
</dbReference>
<keyword evidence="8" id="KW-0902">Two-component regulatory system</keyword>
<keyword evidence="3" id="KW-0597">Phosphoprotein</keyword>
<keyword evidence="10" id="KW-1133">Transmembrane helix</keyword>
<protein>
    <recommendedName>
        <fullName evidence="2">histidine kinase</fullName>
        <ecNumber evidence="2">2.7.13.3</ecNumber>
    </recommendedName>
</protein>
<evidence type="ECO:0000313" key="14">
    <source>
        <dbReference type="Proteomes" id="UP001589693"/>
    </source>
</evidence>
<dbReference type="EMBL" id="JBHLZU010000027">
    <property type="protein sequence ID" value="MFB9908419.1"/>
    <property type="molecule type" value="Genomic_DNA"/>
</dbReference>
<keyword evidence="6 13" id="KW-0418">Kinase</keyword>
<name>A0ABV6A872_9PSEU</name>
<keyword evidence="10" id="KW-0812">Transmembrane</keyword>
<dbReference type="SUPFAM" id="SSF55874">
    <property type="entry name" value="ATPase domain of HSP90 chaperone/DNA topoisomerase II/histidine kinase"/>
    <property type="match status" value="1"/>
</dbReference>
<keyword evidence="9" id="KW-0175">Coiled coil</keyword>
<dbReference type="Pfam" id="PF02518">
    <property type="entry name" value="HATPase_c"/>
    <property type="match status" value="1"/>
</dbReference>
<dbReference type="PANTHER" id="PTHR24421:SF10">
    <property type="entry name" value="NITRATE_NITRITE SENSOR PROTEIN NARQ"/>
    <property type="match status" value="1"/>
</dbReference>
<keyword evidence="4" id="KW-0808">Transferase</keyword>
<dbReference type="EC" id="2.7.13.3" evidence="2"/>
<evidence type="ECO:0000256" key="8">
    <source>
        <dbReference type="ARBA" id="ARBA00023012"/>
    </source>
</evidence>
<dbReference type="InterPro" id="IPR050482">
    <property type="entry name" value="Sensor_HK_TwoCompSys"/>
</dbReference>
<evidence type="ECO:0000256" key="10">
    <source>
        <dbReference type="SAM" id="Phobius"/>
    </source>
</evidence>
<keyword evidence="5" id="KW-0547">Nucleotide-binding</keyword>
<evidence type="ECO:0000313" key="13">
    <source>
        <dbReference type="EMBL" id="MFB9908419.1"/>
    </source>
</evidence>
<comment type="caution">
    <text evidence="13">The sequence shown here is derived from an EMBL/GenBank/DDBJ whole genome shotgun (WGS) entry which is preliminary data.</text>
</comment>
<keyword evidence="10" id="KW-0472">Membrane</keyword>
<evidence type="ECO:0000256" key="4">
    <source>
        <dbReference type="ARBA" id="ARBA00022679"/>
    </source>
</evidence>
<feature type="transmembrane region" description="Helical" evidence="10">
    <location>
        <begin position="42"/>
        <end position="60"/>
    </location>
</feature>
<dbReference type="Gene3D" id="1.20.5.1930">
    <property type="match status" value="1"/>
</dbReference>
<keyword evidence="14" id="KW-1185">Reference proteome</keyword>
<evidence type="ECO:0000256" key="6">
    <source>
        <dbReference type="ARBA" id="ARBA00022777"/>
    </source>
</evidence>
<proteinExistence type="predicted"/>
<dbReference type="Gene3D" id="3.30.565.10">
    <property type="entry name" value="Histidine kinase-like ATPase, C-terminal domain"/>
    <property type="match status" value="1"/>
</dbReference>
<dbReference type="PANTHER" id="PTHR24421">
    <property type="entry name" value="NITRATE/NITRITE SENSOR PROTEIN NARX-RELATED"/>
    <property type="match status" value="1"/>
</dbReference>
<evidence type="ECO:0000256" key="7">
    <source>
        <dbReference type="ARBA" id="ARBA00022840"/>
    </source>
</evidence>
<evidence type="ECO:0000256" key="3">
    <source>
        <dbReference type="ARBA" id="ARBA00022553"/>
    </source>
</evidence>
<dbReference type="Pfam" id="PF07730">
    <property type="entry name" value="HisKA_3"/>
    <property type="match status" value="1"/>
</dbReference>
<organism evidence="13 14">
    <name type="scientific">Allokutzneria oryzae</name>
    <dbReference type="NCBI Taxonomy" id="1378989"/>
    <lineage>
        <taxon>Bacteria</taxon>
        <taxon>Bacillati</taxon>
        <taxon>Actinomycetota</taxon>
        <taxon>Actinomycetes</taxon>
        <taxon>Pseudonocardiales</taxon>
        <taxon>Pseudonocardiaceae</taxon>
        <taxon>Allokutzneria</taxon>
    </lineage>
</organism>
<evidence type="ECO:0000259" key="11">
    <source>
        <dbReference type="Pfam" id="PF02518"/>
    </source>
</evidence>
<evidence type="ECO:0000259" key="12">
    <source>
        <dbReference type="Pfam" id="PF07730"/>
    </source>
</evidence>
<dbReference type="InterPro" id="IPR003594">
    <property type="entry name" value="HATPase_dom"/>
</dbReference>
<keyword evidence="7" id="KW-0067">ATP-binding</keyword>
<evidence type="ECO:0000256" key="2">
    <source>
        <dbReference type="ARBA" id="ARBA00012438"/>
    </source>
</evidence>
<feature type="coiled-coil region" evidence="9">
    <location>
        <begin position="156"/>
        <end position="183"/>
    </location>
</feature>